<dbReference type="Pfam" id="PF02148">
    <property type="entry name" value="zf-UBP"/>
    <property type="match status" value="1"/>
</dbReference>
<dbReference type="GO" id="GO:0004843">
    <property type="term" value="F:cysteine-type deubiquitinase activity"/>
    <property type="evidence" value="ECO:0007669"/>
    <property type="project" value="UniProtKB-UniRule"/>
</dbReference>
<dbReference type="GO" id="GO:0016579">
    <property type="term" value="P:protein deubiquitination"/>
    <property type="evidence" value="ECO:0007669"/>
    <property type="project" value="InterPro"/>
</dbReference>
<evidence type="ECO:0000259" key="12">
    <source>
        <dbReference type="PROSITE" id="PS50235"/>
    </source>
</evidence>
<dbReference type="OrthoDB" id="443886at2759"/>
<keyword evidence="9" id="KW-0862">Zinc</keyword>
<dbReference type="GO" id="GO:0005634">
    <property type="term" value="C:nucleus"/>
    <property type="evidence" value="ECO:0007669"/>
    <property type="project" value="TreeGrafter"/>
</dbReference>
<keyword evidence="5 10" id="KW-0863">Zinc-finger</keyword>
<dbReference type="AlphaFoldDB" id="A0A8S1X175"/>
<evidence type="ECO:0000259" key="13">
    <source>
        <dbReference type="PROSITE" id="PS50271"/>
    </source>
</evidence>
<dbReference type="PROSITE" id="PS50235">
    <property type="entry name" value="USP_3"/>
    <property type="match status" value="1"/>
</dbReference>
<comment type="similarity">
    <text evidence="2 11">Belongs to the peptidase C19 family.</text>
</comment>
<keyword evidence="8 11" id="KW-0788">Thiol protease</keyword>
<evidence type="ECO:0000256" key="8">
    <source>
        <dbReference type="ARBA" id="ARBA00022807"/>
    </source>
</evidence>
<keyword evidence="4" id="KW-0479">Metal-binding</keyword>
<evidence type="ECO:0000256" key="5">
    <source>
        <dbReference type="ARBA" id="ARBA00022771"/>
    </source>
</evidence>
<feature type="domain" description="USP" evidence="12">
    <location>
        <begin position="169"/>
        <end position="573"/>
    </location>
</feature>
<dbReference type="GO" id="GO:0006508">
    <property type="term" value="P:proteolysis"/>
    <property type="evidence" value="ECO:0007669"/>
    <property type="project" value="UniProtKB-KW"/>
</dbReference>
<keyword evidence="7 11" id="KW-0378">Hydrolase</keyword>
<evidence type="ECO:0000313" key="15">
    <source>
        <dbReference type="Proteomes" id="UP000683925"/>
    </source>
</evidence>
<proteinExistence type="inferred from homology"/>
<reference evidence="14" key="1">
    <citation type="submission" date="2021-01" db="EMBL/GenBank/DDBJ databases">
        <authorList>
            <consortium name="Genoscope - CEA"/>
            <person name="William W."/>
        </authorList>
    </citation>
    <scope>NUCLEOTIDE SEQUENCE</scope>
</reference>
<evidence type="ECO:0000256" key="3">
    <source>
        <dbReference type="ARBA" id="ARBA00022670"/>
    </source>
</evidence>
<name>A0A8S1X175_PAROT</name>
<evidence type="ECO:0000256" key="9">
    <source>
        <dbReference type="ARBA" id="ARBA00022833"/>
    </source>
</evidence>
<evidence type="ECO:0000256" key="7">
    <source>
        <dbReference type="ARBA" id="ARBA00022801"/>
    </source>
</evidence>
<evidence type="ECO:0000256" key="10">
    <source>
        <dbReference type="PROSITE-ProRule" id="PRU00502"/>
    </source>
</evidence>
<feature type="domain" description="UBP-type" evidence="13">
    <location>
        <begin position="5"/>
        <end position="113"/>
    </location>
</feature>
<dbReference type="InterPro" id="IPR018200">
    <property type="entry name" value="USP_CS"/>
</dbReference>
<dbReference type="InterPro" id="IPR050164">
    <property type="entry name" value="Peptidase_C19"/>
</dbReference>
<dbReference type="InterPro" id="IPR001607">
    <property type="entry name" value="Znf_UBP"/>
</dbReference>
<dbReference type="GO" id="GO:0008270">
    <property type="term" value="F:zinc ion binding"/>
    <property type="evidence" value="ECO:0007669"/>
    <property type="project" value="UniProtKB-KW"/>
</dbReference>
<evidence type="ECO:0000256" key="4">
    <source>
        <dbReference type="ARBA" id="ARBA00022723"/>
    </source>
</evidence>
<accession>A0A8S1X175</accession>
<evidence type="ECO:0000256" key="1">
    <source>
        <dbReference type="ARBA" id="ARBA00000707"/>
    </source>
</evidence>
<sequence>MQKQGSCSHFSKYRLEQIGNLIKTNFTYCDNAKRQQCESDIEKWLCIECGFFGCSRNSDNQCSFKHNQQSNHPLSISVNSFAIWCYVCDNDLETIQEETENKGQKEKISKFVDSMKNLLFKKIKQNKPTQTIQQFQQVQQQQQQQPQTLSQEIKQQTTQPLNYTPKQVFGLRNLGNTCFFNSVMQCLNATESLNSFYLDHKKFNFSSYSQNVDNDEDDDWTTVENNKQVKQQVRPKSSKLSINQIYQNFLLNSRKSKGLVDPVDLFKSIQAVQGRFRSMAQQDASELLRCLLDALSTGEENTHIGRINKAKTNGKPKRTIVENVFGSYLCNYLECLDCGFISRTFDFCLDYTVQIRKPKGLINQRFQEEYQEITSEELKDVNVPYLHNSILVQKNNNPPKIDQQKQNNLSVIDCLDAFTEYEELNQKNNFFKCEQCAKQGKKSGRALRKFFLYDLPQVATIILKRFQQKSAGRFEKVSEQVDIPETIYLEDYTILKGEPSQTVEEIKTQKFPYRLYGVVVHQGTMTGGHYISYVKHKENNQDHWFYFSDSNFKEVSLKQALSNQAYILFYERV</sequence>
<dbReference type="PANTHER" id="PTHR24006">
    <property type="entry name" value="UBIQUITIN CARBOXYL-TERMINAL HYDROLASE"/>
    <property type="match status" value="1"/>
</dbReference>
<dbReference type="PANTHER" id="PTHR24006:SF888">
    <property type="entry name" value="UBIQUITIN CARBOXYL-TERMINAL HYDROLASE 30"/>
    <property type="match status" value="1"/>
</dbReference>
<evidence type="ECO:0000256" key="2">
    <source>
        <dbReference type="ARBA" id="ARBA00009085"/>
    </source>
</evidence>
<dbReference type="EC" id="3.4.19.12" evidence="11"/>
<organism evidence="14 15">
    <name type="scientific">Paramecium octaurelia</name>
    <dbReference type="NCBI Taxonomy" id="43137"/>
    <lineage>
        <taxon>Eukaryota</taxon>
        <taxon>Sar</taxon>
        <taxon>Alveolata</taxon>
        <taxon>Ciliophora</taxon>
        <taxon>Intramacronucleata</taxon>
        <taxon>Oligohymenophorea</taxon>
        <taxon>Peniculida</taxon>
        <taxon>Parameciidae</taxon>
        <taxon>Paramecium</taxon>
    </lineage>
</organism>
<dbReference type="PROSITE" id="PS00972">
    <property type="entry name" value="USP_1"/>
    <property type="match status" value="1"/>
</dbReference>
<dbReference type="InterPro" id="IPR028889">
    <property type="entry name" value="USP"/>
</dbReference>
<dbReference type="EMBL" id="CAJJDP010000107">
    <property type="protein sequence ID" value="CAD8194697.1"/>
    <property type="molecule type" value="Genomic_DNA"/>
</dbReference>
<evidence type="ECO:0000256" key="11">
    <source>
        <dbReference type="RuleBase" id="RU366025"/>
    </source>
</evidence>
<dbReference type="Proteomes" id="UP000683925">
    <property type="component" value="Unassembled WGS sequence"/>
</dbReference>
<dbReference type="PROSITE" id="PS00973">
    <property type="entry name" value="USP_2"/>
    <property type="match status" value="1"/>
</dbReference>
<dbReference type="PROSITE" id="PS50271">
    <property type="entry name" value="ZF_UBP"/>
    <property type="match status" value="1"/>
</dbReference>
<protein>
    <recommendedName>
        <fullName evidence="11">Ubiquitin carboxyl-terminal hydrolase</fullName>
        <ecNumber evidence="11">3.4.19.12</ecNumber>
    </recommendedName>
</protein>
<dbReference type="OMA" id="CEREGND"/>
<keyword evidence="15" id="KW-1185">Reference proteome</keyword>
<comment type="catalytic activity">
    <reaction evidence="1 11">
        <text>Thiol-dependent hydrolysis of ester, thioester, amide, peptide and isopeptide bonds formed by the C-terminal Gly of ubiquitin (a 76-residue protein attached to proteins as an intracellular targeting signal).</text>
        <dbReference type="EC" id="3.4.19.12"/>
    </reaction>
</comment>
<keyword evidence="6 11" id="KW-0833">Ubl conjugation pathway</keyword>
<keyword evidence="3 11" id="KW-0645">Protease</keyword>
<gene>
    <name evidence="14" type="ORF">POCTA_138.1.T1070105</name>
</gene>
<dbReference type="Pfam" id="PF00443">
    <property type="entry name" value="UCH"/>
    <property type="match status" value="1"/>
</dbReference>
<dbReference type="InterPro" id="IPR001394">
    <property type="entry name" value="Peptidase_C19_UCH"/>
</dbReference>
<dbReference type="GO" id="GO:0005829">
    <property type="term" value="C:cytosol"/>
    <property type="evidence" value="ECO:0007669"/>
    <property type="project" value="TreeGrafter"/>
</dbReference>
<evidence type="ECO:0000256" key="6">
    <source>
        <dbReference type="ARBA" id="ARBA00022786"/>
    </source>
</evidence>
<comment type="caution">
    <text evidence="14">The sequence shown here is derived from an EMBL/GenBank/DDBJ whole genome shotgun (WGS) entry which is preliminary data.</text>
</comment>
<evidence type="ECO:0000313" key="14">
    <source>
        <dbReference type="EMBL" id="CAD8194697.1"/>
    </source>
</evidence>